<feature type="transmembrane region" description="Helical" evidence="1">
    <location>
        <begin position="33"/>
        <end position="54"/>
    </location>
</feature>
<keyword evidence="1" id="KW-0812">Transmembrane</keyword>
<dbReference type="EMBL" id="BTGU01000003">
    <property type="protein sequence ID" value="GMN30808.1"/>
    <property type="molecule type" value="Genomic_DNA"/>
</dbReference>
<dbReference type="AlphaFoldDB" id="A0AA87ZPZ8"/>
<keyword evidence="3" id="KW-1185">Reference proteome</keyword>
<gene>
    <name evidence="2" type="ORF">TIFTF001_002979</name>
</gene>
<accession>A0AA87ZPZ8</accession>
<proteinExistence type="predicted"/>
<sequence length="71" mass="7936">MSERRAHNSDTQEGTTGVAECKDYNPSHQLLPMVTSTIVVDFLILGALALLRLLRWGLQVQWLRVVMGEGL</sequence>
<protein>
    <submittedName>
        <fullName evidence="2">Uncharacterized protein</fullName>
    </submittedName>
</protein>
<name>A0AA87ZPZ8_FICCA</name>
<evidence type="ECO:0000313" key="2">
    <source>
        <dbReference type="EMBL" id="GMN30808.1"/>
    </source>
</evidence>
<keyword evidence="1" id="KW-0472">Membrane</keyword>
<organism evidence="2 3">
    <name type="scientific">Ficus carica</name>
    <name type="common">Common fig</name>
    <dbReference type="NCBI Taxonomy" id="3494"/>
    <lineage>
        <taxon>Eukaryota</taxon>
        <taxon>Viridiplantae</taxon>
        <taxon>Streptophyta</taxon>
        <taxon>Embryophyta</taxon>
        <taxon>Tracheophyta</taxon>
        <taxon>Spermatophyta</taxon>
        <taxon>Magnoliopsida</taxon>
        <taxon>eudicotyledons</taxon>
        <taxon>Gunneridae</taxon>
        <taxon>Pentapetalae</taxon>
        <taxon>rosids</taxon>
        <taxon>fabids</taxon>
        <taxon>Rosales</taxon>
        <taxon>Moraceae</taxon>
        <taxon>Ficeae</taxon>
        <taxon>Ficus</taxon>
    </lineage>
</organism>
<dbReference type="Proteomes" id="UP001187192">
    <property type="component" value="Unassembled WGS sequence"/>
</dbReference>
<reference evidence="2" key="1">
    <citation type="submission" date="2023-07" db="EMBL/GenBank/DDBJ databases">
        <title>draft genome sequence of fig (Ficus carica).</title>
        <authorList>
            <person name="Takahashi T."/>
            <person name="Nishimura K."/>
        </authorList>
    </citation>
    <scope>NUCLEOTIDE SEQUENCE</scope>
</reference>
<keyword evidence="1" id="KW-1133">Transmembrane helix</keyword>
<evidence type="ECO:0000313" key="3">
    <source>
        <dbReference type="Proteomes" id="UP001187192"/>
    </source>
</evidence>
<comment type="caution">
    <text evidence="2">The sequence shown here is derived from an EMBL/GenBank/DDBJ whole genome shotgun (WGS) entry which is preliminary data.</text>
</comment>
<evidence type="ECO:0000256" key="1">
    <source>
        <dbReference type="SAM" id="Phobius"/>
    </source>
</evidence>